<keyword evidence="3" id="KW-1185">Reference proteome</keyword>
<dbReference type="InterPro" id="IPR011256">
    <property type="entry name" value="Reg_factor_effector_dom_sf"/>
</dbReference>
<dbReference type="InterPro" id="IPR010499">
    <property type="entry name" value="AraC_E-bd"/>
</dbReference>
<name>A0A7W7CPB1_9ACTN</name>
<dbReference type="Gene3D" id="3.20.80.10">
    <property type="entry name" value="Regulatory factor, effector binding domain"/>
    <property type="match status" value="1"/>
</dbReference>
<protein>
    <submittedName>
        <fullName evidence="2">Effector-binding domain-containing protein</fullName>
    </submittedName>
</protein>
<accession>A0A7W7CPB1</accession>
<feature type="domain" description="AraC effector-binding" evidence="1">
    <location>
        <begin position="5"/>
        <end position="162"/>
    </location>
</feature>
<organism evidence="2 3">
    <name type="scientific">Paractinoplanes abujensis</name>
    <dbReference type="NCBI Taxonomy" id="882441"/>
    <lineage>
        <taxon>Bacteria</taxon>
        <taxon>Bacillati</taxon>
        <taxon>Actinomycetota</taxon>
        <taxon>Actinomycetes</taxon>
        <taxon>Micromonosporales</taxon>
        <taxon>Micromonosporaceae</taxon>
        <taxon>Paractinoplanes</taxon>
    </lineage>
</organism>
<dbReference type="InterPro" id="IPR029442">
    <property type="entry name" value="GyrI-like"/>
</dbReference>
<comment type="caution">
    <text evidence="2">The sequence shown here is derived from an EMBL/GenBank/DDBJ whole genome shotgun (WGS) entry which is preliminary data.</text>
</comment>
<dbReference type="SMART" id="SM00871">
    <property type="entry name" value="AraC_E_bind"/>
    <property type="match status" value="1"/>
</dbReference>
<dbReference type="SUPFAM" id="SSF55136">
    <property type="entry name" value="Probable bacterial effector-binding domain"/>
    <property type="match status" value="1"/>
</dbReference>
<dbReference type="Pfam" id="PF06445">
    <property type="entry name" value="GyrI-like"/>
    <property type="match status" value="1"/>
</dbReference>
<proteinExistence type="predicted"/>
<reference evidence="2 3" key="1">
    <citation type="submission" date="2020-08" db="EMBL/GenBank/DDBJ databases">
        <title>Sequencing the genomes of 1000 actinobacteria strains.</title>
        <authorList>
            <person name="Klenk H.-P."/>
        </authorList>
    </citation>
    <scope>NUCLEOTIDE SEQUENCE [LARGE SCALE GENOMIC DNA]</scope>
    <source>
        <strain evidence="2 3">DSM 45518</strain>
    </source>
</reference>
<dbReference type="Proteomes" id="UP000542742">
    <property type="component" value="Unassembled WGS sequence"/>
</dbReference>
<evidence type="ECO:0000259" key="1">
    <source>
        <dbReference type="SMART" id="SM00871"/>
    </source>
</evidence>
<dbReference type="RefSeq" id="WP_184950689.1">
    <property type="nucleotide sequence ID" value="NZ_BOMC01000004.1"/>
</dbReference>
<evidence type="ECO:0000313" key="3">
    <source>
        <dbReference type="Proteomes" id="UP000542742"/>
    </source>
</evidence>
<dbReference type="AlphaFoldDB" id="A0A7W7CPB1"/>
<gene>
    <name evidence="2" type="ORF">BKA14_002072</name>
</gene>
<dbReference type="EMBL" id="JACHMF010000001">
    <property type="protein sequence ID" value="MBB4691924.1"/>
    <property type="molecule type" value="Genomic_DNA"/>
</dbReference>
<sequence length="167" mass="18641">MEILAGPVVETAPERHTAGIRVVTPFRGMFAVRDKLMTELYAWLDGRGLGYGRTFLRLHVVAMESDMDLEVGVLTDGPVDGDGRVEPGTLPAGDYAVLRFAGHGRRANGTLIDWIRAKGLPMDVDEDPAGDRFGGRYEMYLTDPRSERMKTRWQIELGIHLDRLTAR</sequence>
<evidence type="ECO:0000313" key="2">
    <source>
        <dbReference type="EMBL" id="MBB4691924.1"/>
    </source>
</evidence>